<evidence type="ECO:0000256" key="2">
    <source>
        <dbReference type="ARBA" id="ARBA00010627"/>
    </source>
</evidence>
<sequence>MHLWDPVYNRAMEVPGQLGYLLLNEEGAVLSSAGELENDEKTADIIMGLLTLASTVDPTVFPVRSFKTLSLTYDQHCYMVCLSNRKIHIVKKSLNIPTSTNELTVNI</sequence>
<keyword evidence="6" id="KW-1185">Reference proteome</keyword>
<dbReference type="GO" id="GO:0071986">
    <property type="term" value="C:Ragulator complex"/>
    <property type="evidence" value="ECO:0007669"/>
    <property type="project" value="InterPro"/>
</dbReference>
<comment type="caution">
    <text evidence="5">The sequence shown here is derived from an EMBL/GenBank/DDBJ whole genome shotgun (WGS) entry which is preliminary data.</text>
</comment>
<dbReference type="PANTHER" id="PTHR33967">
    <property type="entry name" value="RAGULATOR COMPLEX PROTEIN LAMTOR4"/>
    <property type="match status" value="1"/>
</dbReference>
<evidence type="ECO:0000256" key="1">
    <source>
        <dbReference type="ARBA" id="ARBA00004371"/>
    </source>
</evidence>
<dbReference type="PANTHER" id="PTHR33967:SF1">
    <property type="entry name" value="RAGULATOR COMPLEX PROTEIN LAMTOR4"/>
    <property type="match status" value="1"/>
</dbReference>
<dbReference type="GO" id="GO:0005764">
    <property type="term" value="C:lysosome"/>
    <property type="evidence" value="ECO:0007669"/>
    <property type="project" value="UniProtKB-SubCell"/>
</dbReference>
<dbReference type="GO" id="GO:0005085">
    <property type="term" value="F:guanyl-nucleotide exchange factor activity"/>
    <property type="evidence" value="ECO:0007669"/>
    <property type="project" value="TreeGrafter"/>
</dbReference>
<dbReference type="Proteomes" id="UP001458880">
    <property type="component" value="Unassembled WGS sequence"/>
</dbReference>
<dbReference type="SUPFAM" id="SSF103196">
    <property type="entry name" value="Roadblock/LC7 domain"/>
    <property type="match status" value="1"/>
</dbReference>
<dbReference type="GO" id="GO:0032008">
    <property type="term" value="P:positive regulation of TOR signaling"/>
    <property type="evidence" value="ECO:0007669"/>
    <property type="project" value="InterPro"/>
</dbReference>
<evidence type="ECO:0000313" key="5">
    <source>
        <dbReference type="EMBL" id="KAK9744783.1"/>
    </source>
</evidence>
<name>A0AAW1MB42_POPJA</name>
<evidence type="ECO:0000313" key="6">
    <source>
        <dbReference type="Proteomes" id="UP001458880"/>
    </source>
</evidence>
<proteinExistence type="inferred from homology"/>
<evidence type="ECO:0000256" key="3">
    <source>
        <dbReference type="ARBA" id="ARBA00023228"/>
    </source>
</evidence>
<keyword evidence="3" id="KW-0458">Lysosome</keyword>
<dbReference type="AlphaFoldDB" id="A0AAW1MB42"/>
<protein>
    <recommendedName>
        <fullName evidence="4">Late endosomal/lysosomal adaptor and MAPK and MTOR activator 4</fullName>
    </recommendedName>
</protein>
<organism evidence="5 6">
    <name type="scientific">Popillia japonica</name>
    <name type="common">Japanese beetle</name>
    <dbReference type="NCBI Taxonomy" id="7064"/>
    <lineage>
        <taxon>Eukaryota</taxon>
        <taxon>Metazoa</taxon>
        <taxon>Ecdysozoa</taxon>
        <taxon>Arthropoda</taxon>
        <taxon>Hexapoda</taxon>
        <taxon>Insecta</taxon>
        <taxon>Pterygota</taxon>
        <taxon>Neoptera</taxon>
        <taxon>Endopterygota</taxon>
        <taxon>Coleoptera</taxon>
        <taxon>Polyphaga</taxon>
        <taxon>Scarabaeiformia</taxon>
        <taxon>Scarabaeidae</taxon>
        <taxon>Rutelinae</taxon>
        <taxon>Popillia</taxon>
    </lineage>
</organism>
<dbReference type="InterPro" id="IPR034601">
    <property type="entry name" value="LAMTOR4"/>
</dbReference>
<accession>A0AAW1MB42</accession>
<gene>
    <name evidence="5" type="ORF">QE152_g7469</name>
</gene>
<dbReference type="GO" id="GO:0071230">
    <property type="term" value="P:cellular response to amino acid stimulus"/>
    <property type="evidence" value="ECO:0007669"/>
    <property type="project" value="InterPro"/>
</dbReference>
<evidence type="ECO:0000256" key="4">
    <source>
        <dbReference type="ARBA" id="ARBA00032690"/>
    </source>
</evidence>
<dbReference type="EMBL" id="JASPKY010000055">
    <property type="protein sequence ID" value="KAK9744783.1"/>
    <property type="molecule type" value="Genomic_DNA"/>
</dbReference>
<comment type="subcellular location">
    <subcellularLocation>
        <location evidence="1">Lysosome</location>
    </subcellularLocation>
</comment>
<comment type="similarity">
    <text evidence="2">Belongs to the LAMTOR4 family.</text>
</comment>
<reference evidence="5 6" key="1">
    <citation type="journal article" date="2024" name="BMC Genomics">
        <title>De novo assembly and annotation of Popillia japonica's genome with initial clues to its potential as an invasive pest.</title>
        <authorList>
            <person name="Cucini C."/>
            <person name="Boschi S."/>
            <person name="Funari R."/>
            <person name="Cardaioli E."/>
            <person name="Iannotti N."/>
            <person name="Marturano G."/>
            <person name="Paoli F."/>
            <person name="Bruttini M."/>
            <person name="Carapelli A."/>
            <person name="Frati F."/>
            <person name="Nardi F."/>
        </authorList>
    </citation>
    <scope>NUCLEOTIDE SEQUENCE [LARGE SCALE GENOMIC DNA]</scope>
    <source>
        <strain evidence="5">DMR45628</strain>
    </source>
</reference>